<dbReference type="Proteomes" id="UP000605992">
    <property type="component" value="Unassembled WGS sequence"/>
</dbReference>
<organism evidence="12 13">
    <name type="scientific">Planotetraspora thailandica</name>
    <dbReference type="NCBI Taxonomy" id="487172"/>
    <lineage>
        <taxon>Bacteria</taxon>
        <taxon>Bacillati</taxon>
        <taxon>Actinomycetota</taxon>
        <taxon>Actinomycetes</taxon>
        <taxon>Streptosporangiales</taxon>
        <taxon>Streptosporangiaceae</taxon>
        <taxon>Planotetraspora</taxon>
    </lineage>
</organism>
<evidence type="ECO:0000259" key="10">
    <source>
        <dbReference type="Pfam" id="PF02518"/>
    </source>
</evidence>
<dbReference type="InterPro" id="IPR011712">
    <property type="entry name" value="Sig_transdc_His_kin_sub3_dim/P"/>
</dbReference>
<reference evidence="12" key="1">
    <citation type="submission" date="2021-01" db="EMBL/GenBank/DDBJ databases">
        <title>Whole genome shotgun sequence of Planotetraspora thailandica NBRC 104271.</title>
        <authorList>
            <person name="Komaki H."/>
            <person name="Tamura T."/>
        </authorList>
    </citation>
    <scope>NUCLEOTIDE SEQUENCE</scope>
    <source>
        <strain evidence="12">NBRC 104271</strain>
    </source>
</reference>
<proteinExistence type="predicted"/>
<feature type="domain" description="Histidine kinase/HSP90-like ATPase" evidence="10">
    <location>
        <begin position="278"/>
        <end position="366"/>
    </location>
</feature>
<dbReference type="PANTHER" id="PTHR24421">
    <property type="entry name" value="NITRATE/NITRITE SENSOR PROTEIN NARX-RELATED"/>
    <property type="match status" value="1"/>
</dbReference>
<keyword evidence="9" id="KW-0472">Membrane</keyword>
<dbReference type="PANTHER" id="PTHR24421:SF10">
    <property type="entry name" value="NITRATE_NITRITE SENSOR PROTEIN NARQ"/>
    <property type="match status" value="1"/>
</dbReference>
<keyword evidence="5" id="KW-0547">Nucleotide-binding</keyword>
<keyword evidence="9" id="KW-1133">Transmembrane helix</keyword>
<evidence type="ECO:0000313" key="12">
    <source>
        <dbReference type="EMBL" id="GII57813.1"/>
    </source>
</evidence>
<evidence type="ECO:0000256" key="1">
    <source>
        <dbReference type="ARBA" id="ARBA00000085"/>
    </source>
</evidence>
<dbReference type="GO" id="GO:0046983">
    <property type="term" value="F:protein dimerization activity"/>
    <property type="evidence" value="ECO:0007669"/>
    <property type="project" value="InterPro"/>
</dbReference>
<evidence type="ECO:0000256" key="3">
    <source>
        <dbReference type="ARBA" id="ARBA00022553"/>
    </source>
</evidence>
<dbReference type="CDD" id="cd16917">
    <property type="entry name" value="HATPase_UhpB-NarQ-NarX-like"/>
    <property type="match status" value="1"/>
</dbReference>
<comment type="catalytic activity">
    <reaction evidence="1">
        <text>ATP + protein L-histidine = ADP + protein N-phospho-L-histidine.</text>
        <dbReference type="EC" id="2.7.13.3"/>
    </reaction>
</comment>
<keyword evidence="3" id="KW-0597">Phosphoprotein</keyword>
<evidence type="ECO:0000256" key="6">
    <source>
        <dbReference type="ARBA" id="ARBA00022777"/>
    </source>
</evidence>
<name>A0A8J3XZF0_9ACTN</name>
<feature type="domain" description="Signal transduction histidine kinase subgroup 3 dimerisation and phosphoacceptor" evidence="11">
    <location>
        <begin position="166"/>
        <end position="232"/>
    </location>
</feature>
<keyword evidence="9" id="KW-0812">Transmembrane</keyword>
<dbReference type="Gene3D" id="3.30.565.10">
    <property type="entry name" value="Histidine kinase-like ATPase, C-terminal domain"/>
    <property type="match status" value="1"/>
</dbReference>
<dbReference type="Pfam" id="PF02518">
    <property type="entry name" value="HATPase_c"/>
    <property type="match status" value="1"/>
</dbReference>
<keyword evidence="6" id="KW-0418">Kinase</keyword>
<sequence>MRVSRSDLGLAGLLAVGSVVSLLSADAPAVTLVAQPAAALSLALRRVNPFVPAVATLAATLVVFAVVGEGPGDVFYLAIWIVGGYACGAYLPLRQAVAALGLWWVTLVVSASSLGLGWGDVAFMGILTFGAWGPGVAARRSEEARRAAADLAELRERQAERAVADERARIARELHDVVAHAIGIMVVHAGAAQELLAQDPDRAREALDTVQDTGQDAVTELRRMLGLLRETEASAAAPLPRLAQLDGLVTGMRAAGLSVDVERLGDLSDVSPALDLTAYRIVQEALTNAMKHAPGASVRLRLRRTPDDLEISVVNTMSSPEGRRSSMGTGSGLIGLRERVSFFGGRFDAGSDPTGAFRVTASLPLASQGPAMAERQPI</sequence>
<accession>A0A8J3XZF0</accession>
<dbReference type="InterPro" id="IPR050482">
    <property type="entry name" value="Sensor_HK_TwoCompSys"/>
</dbReference>
<evidence type="ECO:0000259" key="11">
    <source>
        <dbReference type="Pfam" id="PF07730"/>
    </source>
</evidence>
<dbReference type="SUPFAM" id="SSF55874">
    <property type="entry name" value="ATPase domain of HSP90 chaperone/DNA topoisomerase II/histidine kinase"/>
    <property type="match status" value="1"/>
</dbReference>
<evidence type="ECO:0000256" key="8">
    <source>
        <dbReference type="ARBA" id="ARBA00023012"/>
    </source>
</evidence>
<dbReference type="Pfam" id="PF07730">
    <property type="entry name" value="HisKA_3"/>
    <property type="match status" value="1"/>
</dbReference>
<keyword evidence="8" id="KW-0902">Two-component regulatory system</keyword>
<dbReference type="Gene3D" id="1.20.5.1930">
    <property type="match status" value="1"/>
</dbReference>
<evidence type="ECO:0000256" key="2">
    <source>
        <dbReference type="ARBA" id="ARBA00012438"/>
    </source>
</evidence>
<dbReference type="GO" id="GO:0005524">
    <property type="term" value="F:ATP binding"/>
    <property type="evidence" value="ECO:0007669"/>
    <property type="project" value="UniProtKB-KW"/>
</dbReference>
<dbReference type="EMBL" id="BOOR01000056">
    <property type="protein sequence ID" value="GII57813.1"/>
    <property type="molecule type" value="Genomic_DNA"/>
</dbReference>
<evidence type="ECO:0000256" key="7">
    <source>
        <dbReference type="ARBA" id="ARBA00022840"/>
    </source>
</evidence>
<dbReference type="GO" id="GO:0016020">
    <property type="term" value="C:membrane"/>
    <property type="evidence" value="ECO:0007669"/>
    <property type="project" value="InterPro"/>
</dbReference>
<keyword evidence="7" id="KW-0067">ATP-binding</keyword>
<evidence type="ECO:0000256" key="5">
    <source>
        <dbReference type="ARBA" id="ARBA00022741"/>
    </source>
</evidence>
<evidence type="ECO:0000256" key="4">
    <source>
        <dbReference type="ARBA" id="ARBA00022679"/>
    </source>
</evidence>
<evidence type="ECO:0000313" key="13">
    <source>
        <dbReference type="Proteomes" id="UP000605992"/>
    </source>
</evidence>
<keyword evidence="4" id="KW-0808">Transferase</keyword>
<dbReference type="AlphaFoldDB" id="A0A8J3XZF0"/>
<dbReference type="InterPro" id="IPR036890">
    <property type="entry name" value="HATPase_C_sf"/>
</dbReference>
<feature type="transmembrane region" description="Helical" evidence="9">
    <location>
        <begin position="103"/>
        <end position="132"/>
    </location>
</feature>
<dbReference type="InterPro" id="IPR003594">
    <property type="entry name" value="HATPase_dom"/>
</dbReference>
<dbReference type="EC" id="2.7.13.3" evidence="2"/>
<dbReference type="GO" id="GO:0000155">
    <property type="term" value="F:phosphorelay sensor kinase activity"/>
    <property type="evidence" value="ECO:0007669"/>
    <property type="project" value="InterPro"/>
</dbReference>
<evidence type="ECO:0000256" key="9">
    <source>
        <dbReference type="SAM" id="Phobius"/>
    </source>
</evidence>
<comment type="caution">
    <text evidence="12">The sequence shown here is derived from an EMBL/GenBank/DDBJ whole genome shotgun (WGS) entry which is preliminary data.</text>
</comment>
<feature type="transmembrane region" description="Helical" evidence="9">
    <location>
        <begin position="74"/>
        <end position="91"/>
    </location>
</feature>
<protein>
    <recommendedName>
        <fullName evidence="2">histidine kinase</fullName>
        <ecNumber evidence="2">2.7.13.3</ecNumber>
    </recommendedName>
</protein>
<gene>
    <name evidence="12" type="ORF">Pth03_62020</name>
</gene>
<dbReference type="RefSeq" id="WP_203947931.1">
    <property type="nucleotide sequence ID" value="NZ_BOOR01000056.1"/>
</dbReference>
<keyword evidence="13" id="KW-1185">Reference proteome</keyword>
<feature type="transmembrane region" description="Helical" evidence="9">
    <location>
        <begin position="49"/>
        <end position="67"/>
    </location>
</feature>